<protein>
    <submittedName>
        <fullName evidence="2">Uncharacterized protein</fullName>
    </submittedName>
</protein>
<evidence type="ECO:0000256" key="1">
    <source>
        <dbReference type="SAM" id="MobiDB-lite"/>
    </source>
</evidence>
<feature type="region of interest" description="Disordered" evidence="1">
    <location>
        <begin position="298"/>
        <end position="361"/>
    </location>
</feature>
<feature type="region of interest" description="Disordered" evidence="1">
    <location>
        <begin position="179"/>
        <end position="202"/>
    </location>
</feature>
<sequence>MKFNSINNSNFSFGQFNRDFEYDTDSLLTNSNWGNDTSYPDLSAILNGKDLKEKSSTNNKASTLPSRNISLISKSPITEEKSLIKDNDTSLSSHSPSENYIKLPETQLPYLLKVPSKKTKKYPSTMEVTKLMNEKSLNSEFAGQNLLSKRTSKKKSNNFLSPNISLERITKSDLKKLQLAKQESNTPDSNENLDKVSPTIVNQSTNTNSSKIIIDNQDSSQITAPNQLDTSFSQLMSSYQQCGAVLEKLHQQYNLSKLAPQDPGSYIVNQMVSDQLEFINSSFVSFTNQFIKNLSKNENQSLPSSNVDSNNSNDSDEKSKSLSSTSTHRENEDSKPTTPENSKVNPPVLKTNNSLNTKSNVSDFSNKEVVDTQVVSKLDTKACKHLIEDIMILLNVKDPAHLLSTLKSVLLTLSQLIQLQPYLNTLDQLVYQTTKPKCLSLLVERFPTVTEIIYEKFGKQFTQKILNEKDSLMMKPGFRSLSCRFKI</sequence>
<accession>A0A137NSF8</accession>
<dbReference type="EMBL" id="KQ964831">
    <property type="protein sequence ID" value="KXN65687.1"/>
    <property type="molecule type" value="Genomic_DNA"/>
</dbReference>
<gene>
    <name evidence="2" type="ORF">CONCODRAFT_80705</name>
</gene>
<organism evidence="2 3">
    <name type="scientific">Conidiobolus coronatus (strain ATCC 28846 / CBS 209.66 / NRRL 28638)</name>
    <name type="common">Delacroixia coronata</name>
    <dbReference type="NCBI Taxonomy" id="796925"/>
    <lineage>
        <taxon>Eukaryota</taxon>
        <taxon>Fungi</taxon>
        <taxon>Fungi incertae sedis</taxon>
        <taxon>Zoopagomycota</taxon>
        <taxon>Entomophthoromycotina</taxon>
        <taxon>Entomophthoromycetes</taxon>
        <taxon>Entomophthorales</taxon>
        <taxon>Ancylistaceae</taxon>
        <taxon>Conidiobolus</taxon>
    </lineage>
</organism>
<dbReference type="AlphaFoldDB" id="A0A137NSF8"/>
<feature type="compositionally biased region" description="Low complexity" evidence="1">
    <location>
        <begin position="301"/>
        <end position="313"/>
    </location>
</feature>
<name>A0A137NSF8_CONC2</name>
<reference evidence="2 3" key="1">
    <citation type="journal article" date="2015" name="Genome Biol. Evol.">
        <title>Phylogenomic analyses indicate that early fungi evolved digesting cell walls of algal ancestors of land plants.</title>
        <authorList>
            <person name="Chang Y."/>
            <person name="Wang S."/>
            <person name="Sekimoto S."/>
            <person name="Aerts A.L."/>
            <person name="Choi C."/>
            <person name="Clum A."/>
            <person name="LaButti K.M."/>
            <person name="Lindquist E.A."/>
            <person name="Yee Ngan C."/>
            <person name="Ohm R.A."/>
            <person name="Salamov A.A."/>
            <person name="Grigoriev I.V."/>
            <person name="Spatafora J.W."/>
            <person name="Berbee M.L."/>
        </authorList>
    </citation>
    <scope>NUCLEOTIDE SEQUENCE [LARGE SCALE GENOMIC DNA]</scope>
    <source>
        <strain evidence="2 3">NRRL 28638</strain>
    </source>
</reference>
<evidence type="ECO:0000313" key="3">
    <source>
        <dbReference type="Proteomes" id="UP000070444"/>
    </source>
</evidence>
<feature type="compositionally biased region" description="Polar residues" evidence="1">
    <location>
        <begin position="181"/>
        <end position="190"/>
    </location>
</feature>
<feature type="compositionally biased region" description="Polar residues" evidence="1">
    <location>
        <begin position="336"/>
        <end position="361"/>
    </location>
</feature>
<evidence type="ECO:0000313" key="2">
    <source>
        <dbReference type="EMBL" id="KXN65687.1"/>
    </source>
</evidence>
<proteinExistence type="predicted"/>
<keyword evidence="3" id="KW-1185">Reference proteome</keyword>
<dbReference type="Proteomes" id="UP000070444">
    <property type="component" value="Unassembled WGS sequence"/>
</dbReference>